<keyword evidence="3" id="KW-1185">Reference proteome</keyword>
<dbReference type="AlphaFoldDB" id="A0A016TSX5"/>
<feature type="transmembrane region" description="Helical" evidence="1">
    <location>
        <begin position="52"/>
        <end position="75"/>
    </location>
</feature>
<evidence type="ECO:0000313" key="3">
    <source>
        <dbReference type="Proteomes" id="UP000024635"/>
    </source>
</evidence>
<dbReference type="EMBL" id="JARK01001415">
    <property type="protein sequence ID" value="EYC05866.1"/>
    <property type="molecule type" value="Genomic_DNA"/>
</dbReference>
<gene>
    <name evidence="2" type="primary">Acey_s0079.g1228</name>
    <name evidence="2" type="ORF">Y032_0079g1228</name>
</gene>
<comment type="caution">
    <text evidence="2">The sequence shown here is derived from an EMBL/GenBank/DDBJ whole genome shotgun (WGS) entry which is preliminary data.</text>
</comment>
<organism evidence="2 3">
    <name type="scientific">Ancylostoma ceylanicum</name>
    <dbReference type="NCBI Taxonomy" id="53326"/>
    <lineage>
        <taxon>Eukaryota</taxon>
        <taxon>Metazoa</taxon>
        <taxon>Ecdysozoa</taxon>
        <taxon>Nematoda</taxon>
        <taxon>Chromadorea</taxon>
        <taxon>Rhabditida</taxon>
        <taxon>Rhabditina</taxon>
        <taxon>Rhabditomorpha</taxon>
        <taxon>Strongyloidea</taxon>
        <taxon>Ancylostomatidae</taxon>
        <taxon>Ancylostomatinae</taxon>
        <taxon>Ancylostoma</taxon>
    </lineage>
</organism>
<proteinExistence type="predicted"/>
<keyword evidence="1" id="KW-0812">Transmembrane</keyword>
<evidence type="ECO:0000256" key="1">
    <source>
        <dbReference type="SAM" id="Phobius"/>
    </source>
</evidence>
<accession>A0A016TSX5</accession>
<dbReference type="Proteomes" id="UP000024635">
    <property type="component" value="Unassembled WGS sequence"/>
</dbReference>
<sequence>MLWTWALTIEHDISRRHSLDSDATSILLHSHSSTNKSTTGGFRLRWDQPQCMIIEFVISLSFTILLNFGVVIGVVMTSCKRQRNLASNTPSLNGNCPLNGKLGQLSLHKVNFH</sequence>
<keyword evidence="1" id="KW-0472">Membrane</keyword>
<protein>
    <submittedName>
        <fullName evidence="2">Uncharacterized protein</fullName>
    </submittedName>
</protein>
<evidence type="ECO:0000313" key="2">
    <source>
        <dbReference type="EMBL" id="EYC05866.1"/>
    </source>
</evidence>
<reference evidence="3" key="1">
    <citation type="journal article" date="2015" name="Nat. Genet.">
        <title>The genome and transcriptome of the zoonotic hookworm Ancylostoma ceylanicum identify infection-specific gene families.</title>
        <authorList>
            <person name="Schwarz E.M."/>
            <person name="Hu Y."/>
            <person name="Antoshechkin I."/>
            <person name="Miller M.M."/>
            <person name="Sternberg P.W."/>
            <person name="Aroian R.V."/>
        </authorList>
    </citation>
    <scope>NUCLEOTIDE SEQUENCE</scope>
    <source>
        <strain evidence="3">HY135</strain>
    </source>
</reference>
<keyword evidence="1" id="KW-1133">Transmembrane helix</keyword>
<name>A0A016TSX5_9BILA</name>